<dbReference type="AlphaFoldDB" id="A0A3M7SFQ2"/>
<feature type="domain" description="TRPM SLOG" evidence="10">
    <location>
        <begin position="112"/>
        <end position="392"/>
    </location>
</feature>
<dbReference type="InterPro" id="IPR057366">
    <property type="entry name" value="TRPM-like"/>
</dbReference>
<dbReference type="InterPro" id="IPR041491">
    <property type="entry name" value="TRPM_SLOG"/>
</dbReference>
<dbReference type="GO" id="GO:0005261">
    <property type="term" value="F:monoatomic cation channel activity"/>
    <property type="evidence" value="ECO:0007669"/>
    <property type="project" value="TreeGrafter"/>
</dbReference>
<dbReference type="OrthoDB" id="301415at2759"/>
<evidence type="ECO:0000256" key="5">
    <source>
        <dbReference type="ARBA" id="ARBA00023065"/>
    </source>
</evidence>
<evidence type="ECO:0000256" key="3">
    <source>
        <dbReference type="ARBA" id="ARBA00022692"/>
    </source>
</evidence>
<feature type="compositionally biased region" description="Low complexity" evidence="8">
    <location>
        <begin position="766"/>
        <end position="775"/>
    </location>
</feature>
<feature type="domain" description="TRPM-like" evidence="11">
    <location>
        <begin position="448"/>
        <end position="703"/>
    </location>
</feature>
<dbReference type="GO" id="GO:0030001">
    <property type="term" value="P:metal ion transport"/>
    <property type="evidence" value="ECO:0007669"/>
    <property type="project" value="TreeGrafter"/>
</dbReference>
<dbReference type="EMBL" id="REGN01001442">
    <property type="protein sequence ID" value="RNA34633.1"/>
    <property type="molecule type" value="Genomic_DNA"/>
</dbReference>
<feature type="region of interest" description="Disordered" evidence="8">
    <location>
        <begin position="753"/>
        <end position="775"/>
    </location>
</feature>
<keyword evidence="13" id="KW-1185">Reference proteome</keyword>
<dbReference type="STRING" id="10195.A0A3M7SFQ2"/>
<dbReference type="Pfam" id="PF25508">
    <property type="entry name" value="TRPM2"/>
    <property type="match status" value="1"/>
</dbReference>
<dbReference type="PANTHER" id="PTHR13800">
    <property type="entry name" value="TRANSIENT RECEPTOR POTENTIAL CATION CHANNEL, SUBFAMILY M, MEMBER 6"/>
    <property type="match status" value="1"/>
</dbReference>
<evidence type="ECO:0000313" key="13">
    <source>
        <dbReference type="Proteomes" id="UP000276133"/>
    </source>
</evidence>
<evidence type="ECO:0000256" key="6">
    <source>
        <dbReference type="ARBA" id="ARBA00023136"/>
    </source>
</evidence>
<keyword evidence="12" id="KW-0675">Receptor</keyword>
<keyword evidence="7" id="KW-0407">Ion channel</keyword>
<evidence type="ECO:0000256" key="4">
    <source>
        <dbReference type="ARBA" id="ARBA00022989"/>
    </source>
</evidence>
<name>A0A3M7SFQ2_BRAPC</name>
<protein>
    <submittedName>
        <fullName evidence="12">Transient receptor potential cation channel subfamily M member 1-like isoform X5</fullName>
    </submittedName>
</protein>
<dbReference type="GO" id="GO:0005886">
    <property type="term" value="C:plasma membrane"/>
    <property type="evidence" value="ECO:0007669"/>
    <property type="project" value="TreeGrafter"/>
</dbReference>
<keyword evidence="6 9" id="KW-0472">Membrane</keyword>
<keyword evidence="4 9" id="KW-1133">Transmembrane helix</keyword>
<evidence type="ECO:0000256" key="1">
    <source>
        <dbReference type="ARBA" id="ARBA00004141"/>
    </source>
</evidence>
<sequence length="945" mass="108598">MQFDSLLQDEENRESIREWISKTFTRRECVHFVASKTYSDKCGCGRRNDDHRAIYSNSLTNLNNQNKRRKQITNNNDNEPDVWKIQSCTETYPTNAFGTIEFQGADMYTGKAEYIRMSFDTKPQNIVKLLKNYWQLELPNLIISVHGGIANFGIQTKLKQAIQKGLAKVANTSHIWIITAGTDTGVVKHIGDILKENFPRARTNVIVIGVAPWGVVNEKESLIGYGIEVPYYSNNTFNSANSFNLNNCHSYFLLVDDGTVGKYGCEINFRRRFERFLSRHKSEIFMDFDFITLQNHHTIPLVCLVIEGGTNTIQTVLVNVHDKPPVPVVICDGSGRAADLLSFTHKYVQINPQTKRPIMDSDVQEQLISTIMKTFAYSKDQADYLFIQLMNCVANKELISIYRLGDEYDQEIDLAILTASLKVIDLQLSKQFETIMSWNRPDVARKYIFLTGSDNEKNVLEEKMFDALSQDKVDFVKLLLEYGVNLQKFLTFKRIHDLYNCKKGPSNTLMLIVKDVIKKIDSNHNINLIDIGLVVEKLIGSGYISEYSKREFKTRYLRSLTKTGNISVKINNISNNDCLDKKDYFDYPYNELLIWAVLMKRHKMAMFVCKRGEETLAKALVAAKLNKALAREAELDDLDSEISDEFKHYAEEFTTLAIGILDKAHKEDDTLTSQLLTYDLVNWSHWTCLNLAVSANLKDFLSHAACQLLISDLWMGGMKIRKNVTFKVITALIFPPAIFAIEFKSAKELQYMPQTQEEHEQELEALESSSISSSESENRLEDLIENFTKHQTSPTELADASNIDLLDADPNHDVKSPKISPEQFIEMYDMKNNAPCSNGIQSGNKFNKNNLKIDAQLSQERKTLNFFVRKKANKLRLGKKIYEFYNAPITKFWQNTFLYIFFLMCFSYVVLQKTPKNPSIFEIFVLIYIFSYGLDKIIEVCFNFF</sequence>
<evidence type="ECO:0000313" key="12">
    <source>
        <dbReference type="EMBL" id="RNA34633.1"/>
    </source>
</evidence>
<reference evidence="12 13" key="1">
    <citation type="journal article" date="2018" name="Sci. Rep.">
        <title>Genomic signatures of local adaptation to the degree of environmental predictability in rotifers.</title>
        <authorList>
            <person name="Franch-Gras L."/>
            <person name="Hahn C."/>
            <person name="Garcia-Roger E.M."/>
            <person name="Carmona M.J."/>
            <person name="Serra M."/>
            <person name="Gomez A."/>
        </authorList>
    </citation>
    <scope>NUCLEOTIDE SEQUENCE [LARGE SCALE GENOMIC DNA]</scope>
    <source>
        <strain evidence="12">HYR1</strain>
    </source>
</reference>
<dbReference type="PANTHER" id="PTHR13800:SF1">
    <property type="entry name" value="TRANSIENT RECEPTOR POTENTIAL CATION CHANNEL TRPM"/>
    <property type="match status" value="1"/>
</dbReference>
<evidence type="ECO:0000259" key="11">
    <source>
        <dbReference type="Pfam" id="PF25508"/>
    </source>
</evidence>
<dbReference type="InterPro" id="IPR050927">
    <property type="entry name" value="TRPM"/>
</dbReference>
<proteinExistence type="predicted"/>
<dbReference type="Pfam" id="PF18139">
    <property type="entry name" value="LSDAT_euk"/>
    <property type="match status" value="1"/>
</dbReference>
<evidence type="ECO:0000256" key="2">
    <source>
        <dbReference type="ARBA" id="ARBA00022448"/>
    </source>
</evidence>
<comment type="caution">
    <text evidence="12">The sequence shown here is derived from an EMBL/GenBank/DDBJ whole genome shotgun (WGS) entry which is preliminary data.</text>
</comment>
<evidence type="ECO:0000256" key="8">
    <source>
        <dbReference type="SAM" id="MobiDB-lite"/>
    </source>
</evidence>
<comment type="subcellular location">
    <subcellularLocation>
        <location evidence="1">Membrane</location>
        <topology evidence="1">Multi-pass membrane protein</topology>
    </subcellularLocation>
</comment>
<dbReference type="Proteomes" id="UP000276133">
    <property type="component" value="Unassembled WGS sequence"/>
</dbReference>
<keyword evidence="2" id="KW-0813">Transport</keyword>
<keyword evidence="3 9" id="KW-0812">Transmembrane</keyword>
<keyword evidence="5" id="KW-0406">Ion transport</keyword>
<evidence type="ECO:0000259" key="10">
    <source>
        <dbReference type="Pfam" id="PF18139"/>
    </source>
</evidence>
<organism evidence="12 13">
    <name type="scientific">Brachionus plicatilis</name>
    <name type="common">Marine rotifer</name>
    <name type="synonym">Brachionus muelleri</name>
    <dbReference type="NCBI Taxonomy" id="10195"/>
    <lineage>
        <taxon>Eukaryota</taxon>
        <taxon>Metazoa</taxon>
        <taxon>Spiralia</taxon>
        <taxon>Gnathifera</taxon>
        <taxon>Rotifera</taxon>
        <taxon>Eurotatoria</taxon>
        <taxon>Monogononta</taxon>
        <taxon>Pseudotrocha</taxon>
        <taxon>Ploima</taxon>
        <taxon>Brachionidae</taxon>
        <taxon>Brachionus</taxon>
    </lineage>
</organism>
<accession>A0A3M7SFQ2</accession>
<evidence type="ECO:0000256" key="9">
    <source>
        <dbReference type="SAM" id="Phobius"/>
    </source>
</evidence>
<gene>
    <name evidence="12" type="ORF">BpHYR1_046307</name>
</gene>
<evidence type="ECO:0000256" key="7">
    <source>
        <dbReference type="ARBA" id="ARBA00023303"/>
    </source>
</evidence>
<feature type="transmembrane region" description="Helical" evidence="9">
    <location>
        <begin position="892"/>
        <end position="911"/>
    </location>
</feature>